<evidence type="ECO:0000313" key="1">
    <source>
        <dbReference type="EMBL" id="AUO20084.1"/>
    </source>
</evidence>
<dbReference type="InterPro" id="IPR005247">
    <property type="entry name" value="YbhB_YbcL/LppC-like"/>
</dbReference>
<reference evidence="1 2" key="1">
    <citation type="submission" date="2017-04" db="EMBL/GenBank/DDBJ databases">
        <title>Monoglobus pectinilyticus 14 draft genome.</title>
        <authorList>
            <person name="Kim C."/>
            <person name="Rosendale D.I."/>
            <person name="Kelly W.J."/>
            <person name="Tannock G.W."/>
            <person name="Patchett M.L."/>
            <person name="Jordens J.Z."/>
        </authorList>
    </citation>
    <scope>NUCLEOTIDE SEQUENCE [LARGE SCALE GENOMIC DNA]</scope>
    <source>
        <strain evidence="1 2">14</strain>
    </source>
</reference>
<dbReference type="KEGG" id="mpec:B9O19_01937"/>
<organism evidence="1 2">
    <name type="scientific">Monoglobus pectinilyticus</name>
    <dbReference type="NCBI Taxonomy" id="1981510"/>
    <lineage>
        <taxon>Bacteria</taxon>
        <taxon>Bacillati</taxon>
        <taxon>Bacillota</taxon>
        <taxon>Clostridia</taxon>
        <taxon>Monoglobales</taxon>
        <taxon>Monoglobaceae</taxon>
        <taxon>Monoglobus</taxon>
    </lineage>
</organism>
<name>A0A2K9P4A9_9FIRM</name>
<dbReference type="PANTHER" id="PTHR30289">
    <property type="entry name" value="UNCHARACTERIZED PROTEIN YBCL-RELATED"/>
    <property type="match status" value="1"/>
</dbReference>
<dbReference type="Proteomes" id="UP000235589">
    <property type="component" value="Chromosome"/>
</dbReference>
<dbReference type="OrthoDB" id="9797506at2"/>
<dbReference type="GeneID" id="98063316"/>
<dbReference type="AlphaFoldDB" id="A0A2K9P4A9"/>
<dbReference type="InterPro" id="IPR008914">
    <property type="entry name" value="PEBP"/>
</dbReference>
<protein>
    <submittedName>
        <fullName evidence="1">Phosphatidylethanolamine-binding protein</fullName>
    </submittedName>
</protein>
<dbReference type="RefSeq" id="WP_102366229.1">
    <property type="nucleotide sequence ID" value="NZ_CP020991.1"/>
</dbReference>
<dbReference type="EMBL" id="CP020991">
    <property type="protein sequence ID" value="AUO20084.1"/>
    <property type="molecule type" value="Genomic_DNA"/>
</dbReference>
<sequence length="163" mass="18362">MTIKENTLEITSKSFDNNSFIPKRHTGFGEDISPPFTISGLSKNAASIAIVMDDLDIPFIKAFNHWIIWNIPAVNEIPENIPHGKLVTALGNAKQGIGYGRNQYKGPKQPFFIRNCHRYIFHIYALDCFLNLSPDSKKKDFLTAANGHIIQYGHITGIYKRGN</sequence>
<dbReference type="CDD" id="cd00865">
    <property type="entry name" value="PEBP_bact_arch"/>
    <property type="match status" value="1"/>
</dbReference>
<dbReference type="NCBIfam" id="TIGR00481">
    <property type="entry name" value="YbhB/YbcL family Raf kinase inhibitor-like protein"/>
    <property type="match status" value="1"/>
</dbReference>
<dbReference type="InterPro" id="IPR036610">
    <property type="entry name" value="PEBP-like_sf"/>
</dbReference>
<dbReference type="Gene3D" id="3.90.280.10">
    <property type="entry name" value="PEBP-like"/>
    <property type="match status" value="1"/>
</dbReference>
<dbReference type="PANTHER" id="PTHR30289:SF1">
    <property type="entry name" value="PEBP (PHOSPHATIDYLETHANOLAMINE-BINDING PROTEIN) FAMILY PROTEIN"/>
    <property type="match status" value="1"/>
</dbReference>
<proteinExistence type="predicted"/>
<dbReference type="Pfam" id="PF01161">
    <property type="entry name" value="PBP"/>
    <property type="match status" value="1"/>
</dbReference>
<evidence type="ECO:0000313" key="2">
    <source>
        <dbReference type="Proteomes" id="UP000235589"/>
    </source>
</evidence>
<gene>
    <name evidence="1" type="ORF">B9O19_01937</name>
</gene>
<dbReference type="SUPFAM" id="SSF49777">
    <property type="entry name" value="PEBP-like"/>
    <property type="match status" value="1"/>
</dbReference>
<accession>A0A2K9P4A9</accession>
<keyword evidence="2" id="KW-1185">Reference proteome</keyword>